<evidence type="ECO:0000256" key="4">
    <source>
        <dbReference type="ARBA" id="ARBA00022272"/>
    </source>
</evidence>
<protein>
    <recommendedName>
        <fullName evidence="4 9">N-(5'-phosphoribosyl)anthranilate isomerase</fullName>
        <shortName evidence="9">PRAI</shortName>
        <ecNumber evidence="3 9">5.3.1.24</ecNumber>
    </recommendedName>
</protein>
<dbReference type="EC" id="5.3.1.24" evidence="3 9"/>
<evidence type="ECO:0000256" key="3">
    <source>
        <dbReference type="ARBA" id="ARBA00012572"/>
    </source>
</evidence>
<dbReference type="GO" id="GO:0000162">
    <property type="term" value="P:L-tryptophan biosynthetic process"/>
    <property type="evidence" value="ECO:0007669"/>
    <property type="project" value="UniProtKB-UniRule"/>
</dbReference>
<dbReference type="InterPro" id="IPR044643">
    <property type="entry name" value="TrpF_fam"/>
</dbReference>
<dbReference type="AlphaFoldDB" id="A0A7G1KRR7"/>
<dbReference type="EMBL" id="AP023396">
    <property type="protein sequence ID" value="BCK57226.1"/>
    <property type="molecule type" value="Genomic_DNA"/>
</dbReference>
<dbReference type="PANTHER" id="PTHR42894:SF1">
    <property type="entry name" value="N-(5'-PHOSPHORIBOSYL)ANTHRANILATE ISOMERASE"/>
    <property type="match status" value="1"/>
</dbReference>
<keyword evidence="8 9" id="KW-0413">Isomerase</keyword>
<feature type="domain" description="N-(5'phosphoribosyl) anthranilate isomerase (PRAI)" evidence="10">
    <location>
        <begin position="17"/>
        <end position="225"/>
    </location>
</feature>
<evidence type="ECO:0000256" key="8">
    <source>
        <dbReference type="ARBA" id="ARBA00023235"/>
    </source>
</evidence>
<keyword evidence="12" id="KW-1185">Reference proteome</keyword>
<keyword evidence="5 9" id="KW-0028">Amino-acid biosynthesis</keyword>
<name>A0A7G1KRR7_9NOCA</name>
<dbReference type="CDD" id="cd00405">
    <property type="entry name" value="PRAI"/>
    <property type="match status" value="1"/>
</dbReference>
<comment type="catalytic activity">
    <reaction evidence="1 9">
        <text>N-(5-phospho-beta-D-ribosyl)anthranilate = 1-(2-carboxyphenylamino)-1-deoxy-D-ribulose 5-phosphate</text>
        <dbReference type="Rhea" id="RHEA:21540"/>
        <dbReference type="ChEBI" id="CHEBI:18277"/>
        <dbReference type="ChEBI" id="CHEBI:58613"/>
        <dbReference type="EC" id="5.3.1.24"/>
    </reaction>
</comment>
<evidence type="ECO:0000313" key="12">
    <source>
        <dbReference type="Proteomes" id="UP000516173"/>
    </source>
</evidence>
<evidence type="ECO:0000256" key="6">
    <source>
        <dbReference type="ARBA" id="ARBA00022822"/>
    </source>
</evidence>
<proteinExistence type="inferred from homology"/>
<comment type="pathway">
    <text evidence="2 9">Amino-acid biosynthesis; L-tryptophan biosynthesis; L-tryptophan from chorismate: step 3/5.</text>
</comment>
<keyword evidence="6 9" id="KW-0822">Tryptophan biosynthesis</keyword>
<gene>
    <name evidence="9" type="primary">trpF</name>
    <name evidence="11" type="ORF">NWFMUON74_49980</name>
</gene>
<evidence type="ECO:0000313" key="11">
    <source>
        <dbReference type="EMBL" id="BCK57226.1"/>
    </source>
</evidence>
<dbReference type="GO" id="GO:0004640">
    <property type="term" value="F:phosphoribosylanthranilate isomerase activity"/>
    <property type="evidence" value="ECO:0007669"/>
    <property type="project" value="UniProtKB-UniRule"/>
</dbReference>
<dbReference type="HAMAP" id="MF_00135">
    <property type="entry name" value="PRAI"/>
    <property type="match status" value="1"/>
</dbReference>
<dbReference type="Pfam" id="PF00697">
    <property type="entry name" value="PRAI"/>
    <property type="match status" value="1"/>
</dbReference>
<dbReference type="Proteomes" id="UP000516173">
    <property type="component" value="Chromosome"/>
</dbReference>
<evidence type="ECO:0000256" key="7">
    <source>
        <dbReference type="ARBA" id="ARBA00023141"/>
    </source>
</evidence>
<dbReference type="KEGG" id="nwl:NWFMUON74_49980"/>
<dbReference type="InterPro" id="IPR001240">
    <property type="entry name" value="PRAI_dom"/>
</dbReference>
<evidence type="ECO:0000256" key="2">
    <source>
        <dbReference type="ARBA" id="ARBA00004664"/>
    </source>
</evidence>
<dbReference type="PANTHER" id="PTHR42894">
    <property type="entry name" value="N-(5'-PHOSPHORIBOSYL)ANTHRANILATE ISOMERASE"/>
    <property type="match status" value="1"/>
</dbReference>
<dbReference type="InterPro" id="IPR011060">
    <property type="entry name" value="RibuloseP-bd_barrel"/>
</dbReference>
<evidence type="ECO:0000259" key="10">
    <source>
        <dbReference type="Pfam" id="PF00697"/>
    </source>
</evidence>
<reference evidence="11 12" key="1">
    <citation type="submission" date="2020-08" db="EMBL/GenBank/DDBJ databases">
        <title>Genome Sequencing of Nocardia wallacei strain FMUON74 and assembly.</title>
        <authorList>
            <person name="Toyokawa M."/>
            <person name="Uesaka K."/>
        </authorList>
    </citation>
    <scope>NUCLEOTIDE SEQUENCE [LARGE SCALE GENOMIC DNA]</scope>
    <source>
        <strain evidence="11 12">FMUON74</strain>
    </source>
</reference>
<evidence type="ECO:0000256" key="5">
    <source>
        <dbReference type="ARBA" id="ARBA00022605"/>
    </source>
</evidence>
<accession>A0A7G1KRR7</accession>
<dbReference type="InterPro" id="IPR013785">
    <property type="entry name" value="Aldolase_TIM"/>
</dbReference>
<dbReference type="Gene3D" id="3.20.20.70">
    <property type="entry name" value="Aldolase class I"/>
    <property type="match status" value="1"/>
</dbReference>
<comment type="similarity">
    <text evidence="9">Belongs to the TrpF family.</text>
</comment>
<dbReference type="UniPathway" id="UPA00035">
    <property type="reaction ID" value="UER00042"/>
</dbReference>
<keyword evidence="7 9" id="KW-0057">Aromatic amino acid biosynthesis</keyword>
<sequence length="243" mass="25458">MRHRLGSIVCRMINVRAKICGIRSESDLRAVLAADADAAGFISGTTHFSEDVLSAEQARSLSRLVPPTVERVLVTHLTDADAVLRLADHIGVDCIQLHGLITLDTVRAVKAGAAGRRVIRAVHVTGPEAIDAAVEAAPDCDGVVLDSRSAHRLGGTGRTHDWSISARIVDKLAGEDFPVMLAGGLNPRNVAAAIEAVRPSWVDVNSGVDGRRGDKDPSACAEFVRAAHAAATPTAAPARLPAI</sequence>
<organism evidence="11 12">
    <name type="scientific">Nocardia wallacei</name>
    <dbReference type="NCBI Taxonomy" id="480035"/>
    <lineage>
        <taxon>Bacteria</taxon>
        <taxon>Bacillati</taxon>
        <taxon>Actinomycetota</taxon>
        <taxon>Actinomycetes</taxon>
        <taxon>Mycobacteriales</taxon>
        <taxon>Nocardiaceae</taxon>
        <taxon>Nocardia</taxon>
    </lineage>
</organism>
<evidence type="ECO:0000256" key="1">
    <source>
        <dbReference type="ARBA" id="ARBA00001164"/>
    </source>
</evidence>
<evidence type="ECO:0000256" key="9">
    <source>
        <dbReference type="HAMAP-Rule" id="MF_00135"/>
    </source>
</evidence>
<dbReference type="SUPFAM" id="SSF51366">
    <property type="entry name" value="Ribulose-phoshate binding barrel"/>
    <property type="match status" value="1"/>
</dbReference>